<dbReference type="InterPro" id="IPR015856">
    <property type="entry name" value="ABC_transpr_CbiO/EcfA_su"/>
</dbReference>
<keyword evidence="6 13" id="KW-0812">Transmembrane</keyword>
<evidence type="ECO:0000259" key="14">
    <source>
        <dbReference type="PROSITE" id="PS50893"/>
    </source>
</evidence>
<dbReference type="InterPro" id="IPR003339">
    <property type="entry name" value="ABC/ECF_trnsptr_transmembrane"/>
</dbReference>
<feature type="compositionally biased region" description="Polar residues" evidence="12">
    <location>
        <begin position="581"/>
        <end position="596"/>
    </location>
</feature>
<feature type="transmembrane region" description="Helical" evidence="13">
    <location>
        <begin position="878"/>
        <end position="896"/>
    </location>
</feature>
<name>A0A2M9H7H2_9BIFI</name>
<dbReference type="NCBIfam" id="NF010167">
    <property type="entry name" value="PRK13648.1"/>
    <property type="match status" value="2"/>
</dbReference>
<dbReference type="Gene3D" id="3.40.50.300">
    <property type="entry name" value="P-loop containing nucleotide triphosphate hydrolases"/>
    <property type="match status" value="2"/>
</dbReference>
<keyword evidence="8" id="KW-0067">ATP-binding</keyword>
<dbReference type="InterPro" id="IPR027417">
    <property type="entry name" value="P-loop_NTPase"/>
</dbReference>
<evidence type="ECO:0000256" key="13">
    <source>
        <dbReference type="SAM" id="Phobius"/>
    </source>
</evidence>
<dbReference type="InterPro" id="IPR050095">
    <property type="entry name" value="ECF_ABC_transporter_ATP-bd"/>
</dbReference>
<feature type="region of interest" description="Disordered" evidence="12">
    <location>
        <begin position="579"/>
        <end position="645"/>
    </location>
</feature>
<dbReference type="PANTHER" id="PTHR43553">
    <property type="entry name" value="HEAVY METAL TRANSPORTER"/>
    <property type="match status" value="1"/>
</dbReference>
<dbReference type="OrthoDB" id="501320at2"/>
<evidence type="ECO:0000313" key="15">
    <source>
        <dbReference type="EMBL" id="PJM72753.1"/>
    </source>
</evidence>
<keyword evidence="9" id="KW-1278">Translocase</keyword>
<dbReference type="Pfam" id="PF00005">
    <property type="entry name" value="ABC_tran"/>
    <property type="match status" value="2"/>
</dbReference>
<dbReference type="Proteomes" id="UP000229095">
    <property type="component" value="Unassembled WGS sequence"/>
</dbReference>
<evidence type="ECO:0000256" key="1">
    <source>
        <dbReference type="ARBA" id="ARBA00004141"/>
    </source>
</evidence>
<dbReference type="PROSITE" id="PS50893">
    <property type="entry name" value="ABC_TRANSPORTER_2"/>
    <property type="match status" value="2"/>
</dbReference>
<evidence type="ECO:0000256" key="6">
    <source>
        <dbReference type="ARBA" id="ARBA00022692"/>
    </source>
</evidence>
<feature type="compositionally biased region" description="Polar residues" evidence="12">
    <location>
        <begin position="276"/>
        <end position="289"/>
    </location>
</feature>
<gene>
    <name evidence="15" type="ORF">CS006_09340</name>
</gene>
<dbReference type="GO" id="GO:0043190">
    <property type="term" value="C:ATP-binding cassette (ABC) transporter complex"/>
    <property type="evidence" value="ECO:0007669"/>
    <property type="project" value="TreeGrafter"/>
</dbReference>
<dbReference type="InterPro" id="IPR017871">
    <property type="entry name" value="ABC_transporter-like_CS"/>
</dbReference>
<dbReference type="EMBL" id="PEBI01000004">
    <property type="protein sequence ID" value="PJM72753.1"/>
    <property type="molecule type" value="Genomic_DNA"/>
</dbReference>
<dbReference type="GO" id="GO:0005524">
    <property type="term" value="F:ATP binding"/>
    <property type="evidence" value="ECO:0007669"/>
    <property type="project" value="UniProtKB-KW"/>
</dbReference>
<dbReference type="CDD" id="cd16914">
    <property type="entry name" value="EcfT"/>
    <property type="match status" value="1"/>
</dbReference>
<evidence type="ECO:0000256" key="8">
    <source>
        <dbReference type="ARBA" id="ARBA00022840"/>
    </source>
</evidence>
<evidence type="ECO:0000256" key="4">
    <source>
        <dbReference type="ARBA" id="ARBA00022448"/>
    </source>
</evidence>
<feature type="compositionally biased region" description="Polar residues" evidence="12">
    <location>
        <begin position="606"/>
        <end position="619"/>
    </location>
</feature>
<sequence>MFRRILYVSIYRYKKGPDSPVNDTDSPIVALDDVRFSYDDGASWAVDGVGLTIRAGERIAVVGANGSGKSTLGRIIAALAAPDSGTVTLFGRVVFDGEAHADRYREARHDIGAVFQNPEDQIVTTIVDDDVAFGPENLGVPHERIGERVDTALRQVDMDGFGVADPTRMSGGQQQRVAIAGMLAMRPRMLVLDEPTAMLDESGRAEIMTVLDDLHAQGTTIVHITHSAAEAVAADRVIVMRDGRIAEDAKNDDENGHASGTNPLSRLSPTAPPDTRGSQENDIVSSSFDSPWRGFAEDARPSSPGSPWRGFATAAGIFPSLGSPWQGELSGESRTEGVDTPHTDVAPAIRDTATPSPIVTMSHVSFAYDHDHPVLRDVNLTIDAGETVAIMGRNGGGKSTLTRLLCALETPSGGDITVDGIAVARSPGRRCKPPSKRDRRRLRGVVGYVMQHPERQLFAETVAEDVAYGPGNLGLSGDELDARVRQTLDALHIGHLADRSPFGLSGGQQRMVAIAGILACRPRILIMDEPTSSLDVDAAARIHRLLADLKAQGVTVIIVTHDEAEAALADRVVELRDGEITNRNAQSETNPLSRLTPTAPPEPRGSQRNNTVSSFSGSPWQGELSDERRTEGVEPPDAGSRSDNASFVARLDPRVKMVLTLVLMFTAFAIGTPVQLGVAAVAVGAILAASRLNPVAVLHSVRLFLALFVVMSALNVFFVRTGTPLVHLGPVPITDDGVWTAVVYAGRLALVVVLGAVLLLTTTPTRLTDAFEALLRPLRRLGVHTGEIALVMSLALRFIPTLTGETKAIIDAQSARGGSIESGTPLQRLRALTAIIVPVFAGALRHAENLGLALDARCYEGGANRTYYRLLRISWRDGVFAVFCVLYLVVLFAVPLV</sequence>
<dbReference type="PANTHER" id="PTHR43553:SF24">
    <property type="entry name" value="ENERGY-COUPLING FACTOR TRANSPORTER ATP-BINDING PROTEIN ECFA1"/>
    <property type="match status" value="1"/>
</dbReference>
<dbReference type="GO" id="GO:0042626">
    <property type="term" value="F:ATPase-coupled transmembrane transporter activity"/>
    <property type="evidence" value="ECO:0007669"/>
    <property type="project" value="TreeGrafter"/>
</dbReference>
<keyword evidence="11 13" id="KW-0472">Membrane</keyword>
<keyword evidence="10 13" id="KW-1133">Transmembrane helix</keyword>
<feature type="domain" description="ABC transporter" evidence="14">
    <location>
        <begin position="359"/>
        <end position="602"/>
    </location>
</feature>
<keyword evidence="16" id="KW-1185">Reference proteome</keyword>
<evidence type="ECO:0000256" key="5">
    <source>
        <dbReference type="ARBA" id="ARBA00022475"/>
    </source>
</evidence>
<evidence type="ECO:0000256" key="10">
    <source>
        <dbReference type="ARBA" id="ARBA00022989"/>
    </source>
</evidence>
<evidence type="ECO:0000256" key="2">
    <source>
        <dbReference type="ARBA" id="ARBA00004236"/>
    </source>
</evidence>
<dbReference type="InterPro" id="IPR003593">
    <property type="entry name" value="AAA+_ATPase"/>
</dbReference>
<comment type="subcellular location">
    <subcellularLocation>
        <location evidence="2">Cell membrane</location>
    </subcellularLocation>
    <subcellularLocation>
        <location evidence="1">Membrane</location>
        <topology evidence="1">Multi-pass membrane protein</topology>
    </subcellularLocation>
</comment>
<dbReference type="CDD" id="cd03225">
    <property type="entry name" value="ABC_cobalt_CbiO_domain1"/>
    <property type="match status" value="2"/>
</dbReference>
<feature type="transmembrane region" description="Helical" evidence="13">
    <location>
        <begin position="738"/>
        <end position="760"/>
    </location>
</feature>
<dbReference type="GO" id="GO:0016887">
    <property type="term" value="F:ATP hydrolysis activity"/>
    <property type="evidence" value="ECO:0007669"/>
    <property type="project" value="InterPro"/>
</dbReference>
<organism evidence="15 16">
    <name type="scientific">Bifidobacterium primatium</name>
    <dbReference type="NCBI Taxonomy" id="2045438"/>
    <lineage>
        <taxon>Bacteria</taxon>
        <taxon>Bacillati</taxon>
        <taxon>Actinomycetota</taxon>
        <taxon>Actinomycetes</taxon>
        <taxon>Bifidobacteriales</taxon>
        <taxon>Bifidobacteriaceae</taxon>
        <taxon>Bifidobacterium</taxon>
    </lineage>
</organism>
<dbReference type="AlphaFoldDB" id="A0A2M9H7H2"/>
<protein>
    <submittedName>
        <fullName evidence="15">Cobalt ABC transporter</fullName>
    </submittedName>
</protein>
<feature type="transmembrane region" description="Helical" evidence="13">
    <location>
        <begin position="701"/>
        <end position="718"/>
    </location>
</feature>
<dbReference type="SMART" id="SM00382">
    <property type="entry name" value="AAA"/>
    <property type="match status" value="2"/>
</dbReference>
<dbReference type="PROSITE" id="PS00211">
    <property type="entry name" value="ABC_TRANSPORTER_1"/>
    <property type="match status" value="2"/>
</dbReference>
<proteinExistence type="inferred from homology"/>
<comment type="caution">
    <text evidence="15">The sequence shown here is derived from an EMBL/GenBank/DDBJ whole genome shotgun (WGS) entry which is preliminary data.</text>
</comment>
<evidence type="ECO:0000313" key="16">
    <source>
        <dbReference type="Proteomes" id="UP000229095"/>
    </source>
</evidence>
<feature type="compositionally biased region" description="Polar residues" evidence="12">
    <location>
        <begin position="258"/>
        <end position="268"/>
    </location>
</feature>
<feature type="transmembrane region" description="Helical" evidence="13">
    <location>
        <begin position="657"/>
        <end position="689"/>
    </location>
</feature>
<keyword evidence="5" id="KW-1003">Cell membrane</keyword>
<dbReference type="InterPro" id="IPR003439">
    <property type="entry name" value="ABC_transporter-like_ATP-bd"/>
</dbReference>
<evidence type="ECO:0000256" key="12">
    <source>
        <dbReference type="SAM" id="MobiDB-lite"/>
    </source>
</evidence>
<evidence type="ECO:0000256" key="9">
    <source>
        <dbReference type="ARBA" id="ARBA00022967"/>
    </source>
</evidence>
<dbReference type="FunFam" id="3.40.50.300:FF:000224">
    <property type="entry name" value="Energy-coupling factor transporter ATP-binding protein EcfA"/>
    <property type="match status" value="2"/>
</dbReference>
<comment type="similarity">
    <text evidence="3">Belongs to the ABC transporter superfamily.</text>
</comment>
<keyword evidence="7" id="KW-0547">Nucleotide-binding</keyword>
<keyword evidence="4" id="KW-0813">Transport</keyword>
<feature type="compositionally biased region" description="Basic and acidic residues" evidence="12">
    <location>
        <begin position="331"/>
        <end position="342"/>
    </location>
</feature>
<accession>A0A2M9H7H2</accession>
<evidence type="ECO:0000256" key="3">
    <source>
        <dbReference type="ARBA" id="ARBA00005417"/>
    </source>
</evidence>
<dbReference type="SUPFAM" id="SSF52540">
    <property type="entry name" value="P-loop containing nucleoside triphosphate hydrolases"/>
    <property type="match status" value="2"/>
</dbReference>
<evidence type="ECO:0000256" key="7">
    <source>
        <dbReference type="ARBA" id="ARBA00022741"/>
    </source>
</evidence>
<evidence type="ECO:0000256" key="11">
    <source>
        <dbReference type="ARBA" id="ARBA00023136"/>
    </source>
</evidence>
<dbReference type="Pfam" id="PF02361">
    <property type="entry name" value="CbiQ"/>
    <property type="match status" value="1"/>
</dbReference>
<reference evidence="15 16" key="1">
    <citation type="submission" date="2017-10" db="EMBL/GenBank/DDBJ databases">
        <title>Draft genome sequences of strains TRE 1, TRE 9, TRE H and TRI 7, isolated from tamarins, belonging to four potential novel Bifidobacterium species.</title>
        <authorList>
            <person name="Mattarelli P."/>
            <person name="Modesto M."/>
            <person name="Puglisi E."/>
            <person name="Morelli L."/>
            <person name="Spezio C."/>
            <person name="Bonetti A."/>
            <person name="Sandri C."/>
        </authorList>
    </citation>
    <scope>NUCLEOTIDE SEQUENCE [LARGE SCALE GENOMIC DNA]</scope>
    <source>
        <strain evidence="16">TRE1</strain>
    </source>
</reference>
<dbReference type="RefSeq" id="WP_100511539.1">
    <property type="nucleotide sequence ID" value="NZ_PEBI01000004.1"/>
</dbReference>
<feature type="region of interest" description="Disordered" evidence="12">
    <location>
        <begin position="248"/>
        <end position="351"/>
    </location>
</feature>
<feature type="domain" description="ABC transporter" evidence="14">
    <location>
        <begin position="29"/>
        <end position="267"/>
    </location>
</feature>